<name>A0A061D717_BABBI</name>
<feature type="transmembrane region" description="Helical" evidence="2">
    <location>
        <begin position="145"/>
        <end position="165"/>
    </location>
</feature>
<organism evidence="3 4">
    <name type="scientific">Babesia bigemina</name>
    <dbReference type="NCBI Taxonomy" id="5866"/>
    <lineage>
        <taxon>Eukaryota</taxon>
        <taxon>Sar</taxon>
        <taxon>Alveolata</taxon>
        <taxon>Apicomplexa</taxon>
        <taxon>Aconoidasida</taxon>
        <taxon>Piroplasmida</taxon>
        <taxon>Babesiidae</taxon>
        <taxon>Babesia</taxon>
    </lineage>
</organism>
<evidence type="ECO:0000256" key="2">
    <source>
        <dbReference type="SAM" id="Phobius"/>
    </source>
</evidence>
<dbReference type="VEuPathDB" id="PiroplasmaDB:BBBOND_0110170"/>
<feature type="region of interest" description="Disordered" evidence="1">
    <location>
        <begin position="106"/>
        <end position="138"/>
    </location>
</feature>
<proteinExistence type="predicted"/>
<dbReference type="Proteomes" id="UP000033188">
    <property type="component" value="Chromosome 1"/>
</dbReference>
<dbReference type="RefSeq" id="XP_012766905.1">
    <property type="nucleotide sequence ID" value="XM_012911451.1"/>
</dbReference>
<accession>A0A061D717</accession>
<evidence type="ECO:0000313" key="3">
    <source>
        <dbReference type="EMBL" id="CDR94719.1"/>
    </source>
</evidence>
<sequence length="189" mass="20223">MGDGEFPWLRLRGLGAAVVEGTGIGSGSVAVGELRGLGGRGEDDEREVYKRRRSMWTALTVATDVRFISKITEQASSAILRDVLKEQSRVQTAVVDVNVVLRNSSHTSLGSDSLPGLAGARTGGLDSHGEDLSTTSTLSPPNPQAIAAVIVAIIVAIILLDLCIFRFPVGRNIRDFLVRKIPFCIAFYS</sequence>
<reference evidence="4" key="1">
    <citation type="journal article" date="2014" name="Nucleic Acids Res.">
        <title>The evolutionary dynamics of variant antigen genes in Babesia reveal a history of genomic innovation underlying host-parasite interaction.</title>
        <authorList>
            <person name="Jackson A.P."/>
            <person name="Otto T.D."/>
            <person name="Darby A."/>
            <person name="Ramaprasad A."/>
            <person name="Xia D."/>
            <person name="Echaide I.E."/>
            <person name="Farber M."/>
            <person name="Gahlot S."/>
            <person name="Gamble J."/>
            <person name="Gupta D."/>
            <person name="Gupta Y."/>
            <person name="Jackson L."/>
            <person name="Malandrin L."/>
            <person name="Malas T.B."/>
            <person name="Moussa E."/>
            <person name="Nair M."/>
            <person name="Reid A.J."/>
            <person name="Sanders M."/>
            <person name="Sharma J."/>
            <person name="Tracey A."/>
            <person name="Quail M.A."/>
            <person name="Weir W."/>
            <person name="Wastling J.M."/>
            <person name="Hall N."/>
            <person name="Willadsen P."/>
            <person name="Lingelbach K."/>
            <person name="Shiels B."/>
            <person name="Tait A."/>
            <person name="Berriman M."/>
            <person name="Allred D.R."/>
            <person name="Pain A."/>
        </authorList>
    </citation>
    <scope>NUCLEOTIDE SEQUENCE [LARGE SCALE GENOMIC DNA]</scope>
    <source>
        <strain evidence="4">Bond</strain>
    </source>
</reference>
<keyword evidence="2" id="KW-0812">Transmembrane</keyword>
<dbReference type="AlphaFoldDB" id="A0A061D717"/>
<keyword evidence="2" id="KW-0472">Membrane</keyword>
<gene>
    <name evidence="3" type="ORF">BBBOND_0110170</name>
</gene>
<evidence type="ECO:0000313" key="4">
    <source>
        <dbReference type="Proteomes" id="UP000033188"/>
    </source>
</evidence>
<dbReference type="GeneID" id="24563260"/>
<dbReference type="EMBL" id="LK391707">
    <property type="protein sequence ID" value="CDR94719.1"/>
    <property type="molecule type" value="Genomic_DNA"/>
</dbReference>
<evidence type="ECO:0000256" key="1">
    <source>
        <dbReference type="SAM" id="MobiDB-lite"/>
    </source>
</evidence>
<dbReference type="KEGG" id="bbig:BBBOND_0110170"/>
<protein>
    <submittedName>
        <fullName evidence="3">Uncharacterized protein</fullName>
    </submittedName>
</protein>
<keyword evidence="2" id="KW-1133">Transmembrane helix</keyword>
<keyword evidence="4" id="KW-1185">Reference proteome</keyword>